<dbReference type="RefSeq" id="WP_016449568.1">
    <property type="nucleotide sequence ID" value="NZ_CP141274.1"/>
</dbReference>
<dbReference type="SUPFAM" id="SSF46785">
    <property type="entry name" value="Winged helix' DNA-binding domain"/>
    <property type="match status" value="1"/>
</dbReference>
<dbReference type="InterPro" id="IPR050707">
    <property type="entry name" value="HTH_MetabolicPath_Reg"/>
</dbReference>
<evidence type="ECO:0000259" key="5">
    <source>
        <dbReference type="PROSITE" id="PS51077"/>
    </source>
</evidence>
<evidence type="ECO:0000256" key="1">
    <source>
        <dbReference type="ARBA" id="ARBA00023015"/>
    </source>
</evidence>
<dbReference type="PROSITE" id="PS51078">
    <property type="entry name" value="ICLR_ED"/>
    <property type="match status" value="1"/>
</dbReference>
<dbReference type="GO" id="GO:0003677">
    <property type="term" value="F:DNA binding"/>
    <property type="evidence" value="ECO:0007669"/>
    <property type="project" value="UniProtKB-KW"/>
</dbReference>
<dbReference type="InterPro" id="IPR005471">
    <property type="entry name" value="Tscrpt_reg_IclR_N"/>
</dbReference>
<proteinExistence type="predicted"/>
<dbReference type="PANTHER" id="PTHR30136">
    <property type="entry name" value="HELIX-TURN-HELIX TRANSCRIPTIONAL REGULATOR, ICLR FAMILY"/>
    <property type="match status" value="1"/>
</dbReference>
<dbReference type="SUPFAM" id="SSF55781">
    <property type="entry name" value="GAF domain-like"/>
    <property type="match status" value="1"/>
</dbReference>
<dbReference type="Gene3D" id="1.10.10.10">
    <property type="entry name" value="Winged helix-like DNA-binding domain superfamily/Winged helix DNA-binding domain"/>
    <property type="match status" value="1"/>
</dbReference>
<feature type="region of interest" description="Disordered" evidence="4">
    <location>
        <begin position="1"/>
        <end position="21"/>
    </location>
</feature>
<dbReference type="PROSITE" id="PS51077">
    <property type="entry name" value="HTH_ICLR"/>
    <property type="match status" value="1"/>
</dbReference>
<keyword evidence="3" id="KW-0804">Transcription</keyword>
<keyword evidence="2" id="KW-0238">DNA-binding</keyword>
<organism evidence="7 8">
    <name type="scientific">Delftia lacustris</name>
    <dbReference type="NCBI Taxonomy" id="558537"/>
    <lineage>
        <taxon>Bacteria</taxon>
        <taxon>Pseudomonadati</taxon>
        <taxon>Pseudomonadota</taxon>
        <taxon>Betaproteobacteria</taxon>
        <taxon>Burkholderiales</taxon>
        <taxon>Comamonadaceae</taxon>
        <taxon>Delftia</taxon>
    </lineage>
</organism>
<protein>
    <submittedName>
        <fullName evidence="7">Transcriptional regulator, IclR family</fullName>
    </submittedName>
</protein>
<accession>A0A1H3TLQ8</accession>
<dbReference type="PANTHER" id="PTHR30136:SF39">
    <property type="entry name" value="TRANSCRIPTIONAL REGULATORY PROTEIN"/>
    <property type="match status" value="1"/>
</dbReference>
<dbReference type="SMART" id="SM00346">
    <property type="entry name" value="HTH_ICLR"/>
    <property type="match status" value="1"/>
</dbReference>
<evidence type="ECO:0000256" key="2">
    <source>
        <dbReference type="ARBA" id="ARBA00023125"/>
    </source>
</evidence>
<dbReference type="GeneID" id="94695451"/>
<dbReference type="AlphaFoldDB" id="A0A1H3TLQ8"/>
<dbReference type="Pfam" id="PF09339">
    <property type="entry name" value="HTH_IclR"/>
    <property type="match status" value="1"/>
</dbReference>
<feature type="domain" description="HTH iclR-type" evidence="5">
    <location>
        <begin position="24"/>
        <end position="86"/>
    </location>
</feature>
<evidence type="ECO:0000256" key="3">
    <source>
        <dbReference type="ARBA" id="ARBA00023163"/>
    </source>
</evidence>
<dbReference type="GO" id="GO:0003700">
    <property type="term" value="F:DNA-binding transcription factor activity"/>
    <property type="evidence" value="ECO:0007669"/>
    <property type="project" value="TreeGrafter"/>
</dbReference>
<dbReference type="InterPro" id="IPR036388">
    <property type="entry name" value="WH-like_DNA-bd_sf"/>
</dbReference>
<dbReference type="Proteomes" id="UP000183417">
    <property type="component" value="Unassembled WGS sequence"/>
</dbReference>
<dbReference type="InterPro" id="IPR014757">
    <property type="entry name" value="Tscrpt_reg_IclR_C"/>
</dbReference>
<dbReference type="Pfam" id="PF01614">
    <property type="entry name" value="IclR_C"/>
    <property type="match status" value="1"/>
</dbReference>
<dbReference type="EMBL" id="FNPE01000029">
    <property type="protein sequence ID" value="SDZ50279.1"/>
    <property type="molecule type" value="Genomic_DNA"/>
</dbReference>
<feature type="domain" description="IclR-ED" evidence="6">
    <location>
        <begin position="87"/>
        <end position="268"/>
    </location>
</feature>
<evidence type="ECO:0000259" key="6">
    <source>
        <dbReference type="PROSITE" id="PS51078"/>
    </source>
</evidence>
<dbReference type="Gene3D" id="3.30.450.40">
    <property type="match status" value="1"/>
</dbReference>
<dbReference type="InterPro" id="IPR029016">
    <property type="entry name" value="GAF-like_dom_sf"/>
</dbReference>
<dbReference type="GO" id="GO:0045892">
    <property type="term" value="P:negative regulation of DNA-templated transcription"/>
    <property type="evidence" value="ECO:0007669"/>
    <property type="project" value="TreeGrafter"/>
</dbReference>
<evidence type="ECO:0000256" key="4">
    <source>
        <dbReference type="SAM" id="MobiDB-lite"/>
    </source>
</evidence>
<sequence length="268" mass="27788">MPSRSTNPNVRPADIPVSADDAGSRTLRRGLQVLDAVLAAGREGLRVADLCRATGLERATVYRLLSTLVDSGYVAHRGRFAYAAGHRLAATAASAGQPNMAVRLQPVLERVSAGCADAAFAIVREGAASHCIARHVGTHPVQILVIQVGTRQPLGVGAAGLALLAALPDAEVQAAMAANAPVLEQYGGMTPERMALLVKATRQRGWSVIGNHATRGVLAVGMAVRNAEGEPVAAVSVASTLERMPGERQKLIARSIGEALAALLPRGI</sequence>
<keyword evidence="1" id="KW-0805">Transcription regulation</keyword>
<dbReference type="InterPro" id="IPR036390">
    <property type="entry name" value="WH_DNA-bd_sf"/>
</dbReference>
<gene>
    <name evidence="7" type="ORF">SAMN05421547_12953</name>
</gene>
<evidence type="ECO:0000313" key="7">
    <source>
        <dbReference type="EMBL" id="SDZ50279.1"/>
    </source>
</evidence>
<name>A0A1H3TLQ8_9BURK</name>
<evidence type="ECO:0000313" key="8">
    <source>
        <dbReference type="Proteomes" id="UP000183417"/>
    </source>
</evidence>
<reference evidence="7 8" key="1">
    <citation type="submission" date="2016-10" db="EMBL/GenBank/DDBJ databases">
        <authorList>
            <person name="de Groot N.N."/>
        </authorList>
    </citation>
    <scope>NUCLEOTIDE SEQUENCE [LARGE SCALE GENOMIC DNA]</scope>
    <source>
        <strain evidence="7 8">LMG 24775</strain>
    </source>
</reference>